<dbReference type="EMBL" id="KY322437">
    <property type="protein sequence ID" value="AUF82340.1"/>
    <property type="molecule type" value="Genomic_DNA"/>
</dbReference>
<keyword evidence="3" id="KW-1185">Reference proteome</keyword>
<protein>
    <submittedName>
        <fullName evidence="2">DUF262 domain-containing protein</fullName>
    </submittedName>
</protein>
<name>A0A2P0VN93_9VIRU</name>
<evidence type="ECO:0000313" key="2">
    <source>
        <dbReference type="EMBL" id="AUF82340.1"/>
    </source>
</evidence>
<dbReference type="PANTHER" id="PTHR39639:SF1">
    <property type="entry name" value="DUF262 DOMAIN-CONTAINING PROTEIN"/>
    <property type="match status" value="1"/>
</dbReference>
<sequence>MVYKNGKKLNSGNACFCRSVGNSENEHVMQNSLHILQEELEYVTNNYENESSEGSFSLFEIYVLFSKGNLDVFPQYQRGAVFDLKWAQDLLRTILYTKLPIPGIYIKRNANGRYSVVDGAQRVSVILLFFMGAIPLKNTNEDVYMYVNNDMFLKWNQMFEESSESLCKDMLDIPENAIYSNNMIFHKEILNSANEIICLKEQIKNEDLLTKIIDLPFDKLEILKNKKLSYTEFPEEWSSRACILYVMYMDLKKLRQTKDECLLHLHDTATDQLRYFEKDLIRFTSNLGNKFELNNRKEYGCIFRVFNMLDELNSVIPYDADNAAFMQLMCKMVNNYYNTSPDEEDIAKVKRAIEDLNGMQNLSQLYKKKKLSSDALCIILYALCGKIPLPKNEIQKQEKLYDIGCFVSSGNVARNKILKNWKIREEDATLIIDKAKTATKSRDLIAMKDVILTMTDKC</sequence>
<organism evidence="2">
    <name type="scientific">Tetraselmis virus 1</name>
    <dbReference type="NCBI Taxonomy" id="2060617"/>
    <lineage>
        <taxon>Viruses</taxon>
        <taxon>Varidnaviria</taxon>
        <taxon>Bamfordvirae</taxon>
        <taxon>Nucleocytoviricota</taxon>
        <taxon>Megaviricetes</taxon>
        <taxon>Imitervirales</taxon>
        <taxon>Allomimiviridae</taxon>
        <taxon>Oceanusvirus</taxon>
        <taxon>Oceanusvirus kaneohense</taxon>
    </lineage>
</organism>
<dbReference type="Proteomes" id="UP000244773">
    <property type="component" value="Segment"/>
</dbReference>
<evidence type="ECO:0000313" key="3">
    <source>
        <dbReference type="Proteomes" id="UP000244773"/>
    </source>
</evidence>
<dbReference type="InterPro" id="IPR004919">
    <property type="entry name" value="GmrSD_N"/>
</dbReference>
<feature type="domain" description="GmrSD restriction endonucleases N-terminal" evidence="1">
    <location>
        <begin position="63"/>
        <end position="280"/>
    </location>
</feature>
<accession>A0A2P0VN93</accession>
<proteinExistence type="predicted"/>
<reference evidence="2" key="1">
    <citation type="journal article" date="2018" name="Virology">
        <title>A giant virus infecting green algae encodes key fermentation genes.</title>
        <authorList>
            <person name="Schvarcz C.R."/>
            <person name="Steward G.F."/>
        </authorList>
    </citation>
    <scope>NUCLEOTIDE SEQUENCE [LARGE SCALE GENOMIC DNA]</scope>
</reference>
<gene>
    <name evidence="2" type="ORF">TetV_248</name>
</gene>
<evidence type="ECO:0000259" key="1">
    <source>
        <dbReference type="Pfam" id="PF03235"/>
    </source>
</evidence>
<dbReference type="Pfam" id="PF03235">
    <property type="entry name" value="GmrSD_N"/>
    <property type="match status" value="1"/>
</dbReference>
<dbReference type="PANTHER" id="PTHR39639">
    <property type="entry name" value="CHROMOSOME 16, WHOLE GENOME SHOTGUN SEQUENCE"/>
    <property type="match status" value="1"/>
</dbReference>